<accession>A0A392QIJ2</accession>
<proteinExistence type="predicted"/>
<organism evidence="2 3">
    <name type="scientific">Trifolium medium</name>
    <dbReference type="NCBI Taxonomy" id="97028"/>
    <lineage>
        <taxon>Eukaryota</taxon>
        <taxon>Viridiplantae</taxon>
        <taxon>Streptophyta</taxon>
        <taxon>Embryophyta</taxon>
        <taxon>Tracheophyta</taxon>
        <taxon>Spermatophyta</taxon>
        <taxon>Magnoliopsida</taxon>
        <taxon>eudicotyledons</taxon>
        <taxon>Gunneridae</taxon>
        <taxon>Pentapetalae</taxon>
        <taxon>rosids</taxon>
        <taxon>fabids</taxon>
        <taxon>Fabales</taxon>
        <taxon>Fabaceae</taxon>
        <taxon>Papilionoideae</taxon>
        <taxon>50 kb inversion clade</taxon>
        <taxon>NPAAA clade</taxon>
        <taxon>Hologalegina</taxon>
        <taxon>IRL clade</taxon>
        <taxon>Trifolieae</taxon>
        <taxon>Trifolium</taxon>
    </lineage>
</organism>
<evidence type="ECO:0000256" key="1">
    <source>
        <dbReference type="SAM" id="MobiDB-lite"/>
    </source>
</evidence>
<dbReference type="Proteomes" id="UP000265520">
    <property type="component" value="Unassembled WGS sequence"/>
</dbReference>
<feature type="non-terminal residue" evidence="2">
    <location>
        <position position="32"/>
    </location>
</feature>
<protein>
    <submittedName>
        <fullName evidence="2">Uncharacterized protein</fullName>
    </submittedName>
</protein>
<evidence type="ECO:0000313" key="2">
    <source>
        <dbReference type="EMBL" id="MCI23540.1"/>
    </source>
</evidence>
<reference evidence="2 3" key="1">
    <citation type="journal article" date="2018" name="Front. Plant Sci.">
        <title>Red Clover (Trifolium pratense) and Zigzag Clover (T. medium) - A Picture of Genomic Similarities and Differences.</title>
        <authorList>
            <person name="Dluhosova J."/>
            <person name="Istvanek J."/>
            <person name="Nedelnik J."/>
            <person name="Repkova J."/>
        </authorList>
    </citation>
    <scope>NUCLEOTIDE SEQUENCE [LARGE SCALE GENOMIC DNA]</scope>
    <source>
        <strain evidence="3">cv. 10/8</strain>
        <tissue evidence="2">Leaf</tissue>
    </source>
</reference>
<evidence type="ECO:0000313" key="3">
    <source>
        <dbReference type="Proteomes" id="UP000265520"/>
    </source>
</evidence>
<name>A0A392QIJ2_9FABA</name>
<dbReference type="AlphaFoldDB" id="A0A392QIJ2"/>
<sequence>MKNPRYPHSQPPQQPPQRSDVLAASPPSLHPR</sequence>
<feature type="region of interest" description="Disordered" evidence="1">
    <location>
        <begin position="1"/>
        <end position="32"/>
    </location>
</feature>
<keyword evidence="3" id="KW-1185">Reference proteome</keyword>
<dbReference type="EMBL" id="LXQA010136603">
    <property type="protein sequence ID" value="MCI23540.1"/>
    <property type="molecule type" value="Genomic_DNA"/>
</dbReference>
<comment type="caution">
    <text evidence="2">The sequence shown here is derived from an EMBL/GenBank/DDBJ whole genome shotgun (WGS) entry which is preliminary data.</text>
</comment>